<dbReference type="HOGENOM" id="CLU_1511443_0_0_1"/>
<name>W9C4I4_SCLBF</name>
<evidence type="ECO:0000313" key="2">
    <source>
        <dbReference type="Proteomes" id="UP000019487"/>
    </source>
</evidence>
<dbReference type="AlphaFoldDB" id="W9C4I4"/>
<dbReference type="Proteomes" id="UP000019487">
    <property type="component" value="Unassembled WGS sequence"/>
</dbReference>
<organism evidence="1 2">
    <name type="scientific">Sclerotinia borealis (strain F-4128)</name>
    <dbReference type="NCBI Taxonomy" id="1432307"/>
    <lineage>
        <taxon>Eukaryota</taxon>
        <taxon>Fungi</taxon>
        <taxon>Dikarya</taxon>
        <taxon>Ascomycota</taxon>
        <taxon>Pezizomycotina</taxon>
        <taxon>Leotiomycetes</taxon>
        <taxon>Helotiales</taxon>
        <taxon>Sclerotiniaceae</taxon>
        <taxon>Sclerotinia</taxon>
    </lineage>
</organism>
<protein>
    <submittedName>
        <fullName evidence="1">Uncharacterized protein</fullName>
    </submittedName>
</protein>
<proteinExistence type="predicted"/>
<comment type="caution">
    <text evidence="1">The sequence shown here is derived from an EMBL/GenBank/DDBJ whole genome shotgun (WGS) entry which is preliminary data.</text>
</comment>
<sequence length="178" mass="20444">MGNKNYRGSAAQVRPSSKFLAETPKARPFIELSALTQHPAITIIDNKHISIYIEMCPSVAEHPITDMPALLAALPEYKYIKKLSVKIHAPWPKTECRKFYNNRVSLIKKLFAIINAFKLCRLKVIMSIDGLNFPQMKLGAAVHELKFKKWQLFYQVYDEAKELEGDAIKIYQDGKYLE</sequence>
<dbReference type="EMBL" id="AYSA01000777">
    <property type="protein sequence ID" value="ESZ89799.1"/>
    <property type="molecule type" value="Genomic_DNA"/>
</dbReference>
<reference evidence="1 2" key="1">
    <citation type="journal article" date="2014" name="Genome Announc.">
        <title>Draft genome sequence of Sclerotinia borealis, a psychrophilic plant pathogenic fungus.</title>
        <authorList>
            <person name="Mardanov A.V."/>
            <person name="Beletsky A.V."/>
            <person name="Kadnikov V.V."/>
            <person name="Ignatov A.N."/>
            <person name="Ravin N.V."/>
        </authorList>
    </citation>
    <scope>NUCLEOTIDE SEQUENCE [LARGE SCALE GENOMIC DNA]</scope>
    <source>
        <strain evidence="2">F-4157</strain>
    </source>
</reference>
<keyword evidence="2" id="KW-1185">Reference proteome</keyword>
<dbReference type="OrthoDB" id="3550535at2759"/>
<accession>W9C4I4</accession>
<gene>
    <name evidence="1" type="ORF">SBOR_9823</name>
</gene>
<evidence type="ECO:0000313" key="1">
    <source>
        <dbReference type="EMBL" id="ESZ89799.1"/>
    </source>
</evidence>